<name>A0A1G6RE60_9NOCA</name>
<proteinExistence type="predicted"/>
<dbReference type="STRING" id="168276.SAMN05444580_102441"/>
<evidence type="ECO:0000259" key="2">
    <source>
        <dbReference type="Pfam" id="PF12770"/>
    </source>
</evidence>
<dbReference type="Gene3D" id="3.40.50.300">
    <property type="entry name" value="P-loop containing nucleotide triphosphate hydrolases"/>
    <property type="match status" value="1"/>
</dbReference>
<dbReference type="InterPro" id="IPR027417">
    <property type="entry name" value="P-loop_NTPase"/>
</dbReference>
<evidence type="ECO:0000313" key="5">
    <source>
        <dbReference type="Proteomes" id="UP000199417"/>
    </source>
</evidence>
<dbReference type="AlphaFoldDB" id="A0A1G6RE60"/>
<protein>
    <submittedName>
        <fullName evidence="4">Subtilase family protein</fullName>
    </submittedName>
</protein>
<dbReference type="GO" id="GO:0004252">
    <property type="term" value="F:serine-type endopeptidase activity"/>
    <property type="evidence" value="ECO:0007669"/>
    <property type="project" value="InterPro"/>
</dbReference>
<dbReference type="Pfam" id="PF00082">
    <property type="entry name" value="Peptidase_S8"/>
    <property type="match status" value="1"/>
</dbReference>
<evidence type="ECO:0000259" key="1">
    <source>
        <dbReference type="Pfam" id="PF00082"/>
    </source>
</evidence>
<evidence type="ECO:0000259" key="3">
    <source>
        <dbReference type="Pfam" id="PF13401"/>
    </source>
</evidence>
<dbReference type="Proteomes" id="UP000199417">
    <property type="component" value="Unassembled WGS sequence"/>
</dbReference>
<dbReference type="RefSeq" id="WP_072846376.1">
    <property type="nucleotide sequence ID" value="NZ_FNAB01000002.1"/>
</dbReference>
<dbReference type="Pfam" id="PF13401">
    <property type="entry name" value="AAA_22"/>
    <property type="match status" value="1"/>
</dbReference>
<dbReference type="Pfam" id="PF12770">
    <property type="entry name" value="CHAT"/>
    <property type="match status" value="1"/>
</dbReference>
<dbReference type="Gene3D" id="3.40.50.200">
    <property type="entry name" value="Peptidase S8/S53 domain"/>
    <property type="match status" value="1"/>
</dbReference>
<dbReference type="SUPFAM" id="SSF52743">
    <property type="entry name" value="Subtilisin-like"/>
    <property type="match status" value="1"/>
</dbReference>
<dbReference type="InterPro" id="IPR024983">
    <property type="entry name" value="CHAT_dom"/>
</dbReference>
<sequence>MRPLPGHTFEELEISVLQVGGDVWLSAQSRLGSVFAVRRPMPEWALPETVSGKPARAPADWLADAVRHARTDASASALDVGRVLTDLVFGVPEIVTLLQRTRGTAGTTGVQLLIRVLAAPQAVCAWPWELLLDPERPNRFLAMSRDVHIVRSGRSRTYPIRQAPIEPPLNMLLVMSSPLWAERKNGEAPFDLYAEKRSLLAELQPMIDRGLLRVVVEDRPSVERLRSRMGMQRSGFHLFHYLGHANPNGLKLERRNGRGMLLPSQEFAMLLQQLPDLRLAVFAGCETARAPDETAQEAGWPGPLSSADYCVRDACPMVIGMQAVLPFGTERLFTRFFYQALTAGHPVAEALRLARLAIQGDEYSGGSLLNWAVPCLFVGGSEPGAVIDPGAKARPVPAPRPVGLRLGVRQGELRFISRLAELRESVDVLSGHTSARLLCVIGMPATGKTALLDRVLEELDPGIGYLFISARRLLADQDKAQGQDPVRMLAGLVAELIQATGVAAAGAGKFRSDDWWERLLGDLANVPLAIVIDDGDLLLGEEPGARALLEALATLTERRGRARLAVAATRELDELTSALLASEVRTIRLDSLSWPEVWQWIRRNLPALTRYPEKELSRLYVDLRHLELWEQLADLAAQEGDFDAEKLPGLVRQLGAEPGAMAERATTPAEFFGAEAEPETAPVTELPIAVPAKRALRIAVAGPFTAGRRHEIADAVTQCAIDHTVPGRVVVGVPGDNESAMAELLPLELAFSDGAPPDSEVCNWMTEAGRAGADLLVIDYGKTVPSNAENEVMSALAADGRLIIASGDHSEEPTYPAWCDDVLAVGAIEDDGSLTHETPFFPDVGKPDIYAPRTISGTSCDQMVDEPEMEGTTFAALYVAVAAMLVWATDRDLSAKDVRGLLVDTASPLPVDDGRPARRLSVAAALERVRRDVIVGTLGSDALELGQLLAETSIRPEVVVPILDKLVAGESLRKVIRNGVEQYERSDRAAAG</sequence>
<reference evidence="4 5" key="1">
    <citation type="submission" date="2016-10" db="EMBL/GenBank/DDBJ databases">
        <authorList>
            <person name="de Groot N.N."/>
        </authorList>
    </citation>
    <scope>NUCLEOTIDE SEQUENCE [LARGE SCALE GENOMIC DNA]</scope>
    <source>
        <strain evidence="4 5">JCM 11308</strain>
    </source>
</reference>
<gene>
    <name evidence="4" type="ORF">SAMN05444580_102441</name>
</gene>
<evidence type="ECO:0000313" key="4">
    <source>
        <dbReference type="EMBL" id="SDD02930.1"/>
    </source>
</evidence>
<dbReference type="InterPro" id="IPR036852">
    <property type="entry name" value="Peptidase_S8/S53_dom_sf"/>
</dbReference>
<dbReference type="EMBL" id="FNAB01000002">
    <property type="protein sequence ID" value="SDD02930.1"/>
    <property type="molecule type" value="Genomic_DNA"/>
</dbReference>
<feature type="domain" description="ORC1/DEAH AAA+ ATPase" evidence="3">
    <location>
        <begin position="434"/>
        <end position="575"/>
    </location>
</feature>
<accession>A0A1G6RE60</accession>
<keyword evidence="5" id="KW-1185">Reference proteome</keyword>
<organism evidence="4 5">
    <name type="scientific">Rhodococcus tukisamuensis</name>
    <dbReference type="NCBI Taxonomy" id="168276"/>
    <lineage>
        <taxon>Bacteria</taxon>
        <taxon>Bacillati</taxon>
        <taxon>Actinomycetota</taxon>
        <taxon>Actinomycetes</taxon>
        <taxon>Mycobacteriales</taxon>
        <taxon>Nocardiaceae</taxon>
        <taxon>Rhodococcus</taxon>
    </lineage>
</organism>
<dbReference type="InterPro" id="IPR000209">
    <property type="entry name" value="Peptidase_S8/S53_dom"/>
</dbReference>
<dbReference type="SUPFAM" id="SSF52540">
    <property type="entry name" value="P-loop containing nucleoside triphosphate hydrolases"/>
    <property type="match status" value="1"/>
</dbReference>
<dbReference type="GO" id="GO:0006508">
    <property type="term" value="P:proteolysis"/>
    <property type="evidence" value="ECO:0007669"/>
    <property type="project" value="InterPro"/>
</dbReference>
<dbReference type="GO" id="GO:0016887">
    <property type="term" value="F:ATP hydrolysis activity"/>
    <property type="evidence" value="ECO:0007669"/>
    <property type="project" value="InterPro"/>
</dbReference>
<feature type="domain" description="CHAT" evidence="2">
    <location>
        <begin position="104"/>
        <end position="372"/>
    </location>
</feature>
<feature type="domain" description="Peptidase S8/S53" evidence="1">
    <location>
        <begin position="744"/>
        <end position="909"/>
    </location>
</feature>
<dbReference type="InterPro" id="IPR049945">
    <property type="entry name" value="AAA_22"/>
</dbReference>